<protein>
    <submittedName>
        <fullName evidence="1">Uncharacterized protein</fullName>
    </submittedName>
</protein>
<evidence type="ECO:0000313" key="2">
    <source>
        <dbReference type="Proteomes" id="UP001501470"/>
    </source>
</evidence>
<dbReference type="EMBL" id="BAAAQD010000023">
    <property type="protein sequence ID" value="GAA1553151.1"/>
    <property type="molecule type" value="Genomic_DNA"/>
</dbReference>
<keyword evidence="2" id="KW-1185">Reference proteome</keyword>
<reference evidence="1 2" key="1">
    <citation type="journal article" date="2019" name="Int. J. Syst. Evol. Microbiol.">
        <title>The Global Catalogue of Microorganisms (GCM) 10K type strain sequencing project: providing services to taxonomists for standard genome sequencing and annotation.</title>
        <authorList>
            <consortium name="The Broad Institute Genomics Platform"/>
            <consortium name="The Broad Institute Genome Sequencing Center for Infectious Disease"/>
            <person name="Wu L."/>
            <person name="Ma J."/>
        </authorList>
    </citation>
    <scope>NUCLEOTIDE SEQUENCE [LARGE SCALE GENOMIC DNA]</scope>
    <source>
        <strain evidence="1 2">JCM 15933</strain>
    </source>
</reference>
<organism evidence="1 2">
    <name type="scientific">Dactylosporangium maewongense</name>
    <dbReference type="NCBI Taxonomy" id="634393"/>
    <lineage>
        <taxon>Bacteria</taxon>
        <taxon>Bacillati</taxon>
        <taxon>Actinomycetota</taxon>
        <taxon>Actinomycetes</taxon>
        <taxon>Micromonosporales</taxon>
        <taxon>Micromonosporaceae</taxon>
        <taxon>Dactylosporangium</taxon>
    </lineage>
</organism>
<dbReference type="InterPro" id="IPR025851">
    <property type="entry name" value="SUKH-4"/>
</dbReference>
<sequence length="234" mass="25627">METVGMEGFLRWDETWTADTPRQAVARVLDAKLDELTDSGTLSVKPPASLALWRIPEEDKRILRTYGMPRIVQPDSLLRVGAAFQGSADPGYSAGNVTGYVIAECLDVLLVSCESTGAVFAVPPVRDLPPALAHQHPNGIPDELVNSSTGAFVQFAWRWCRLAAILIREQEIADAADVTAWRAAGESGDAVRDIDFHGTYRALCHIVREQFRAWDPVAVASDQSMWSNMIGGFE</sequence>
<accession>A0ABN2C865</accession>
<dbReference type="Pfam" id="PF14435">
    <property type="entry name" value="SUKH-4"/>
    <property type="match status" value="1"/>
</dbReference>
<gene>
    <name evidence="1" type="ORF">GCM10009827_087310</name>
</gene>
<evidence type="ECO:0000313" key="1">
    <source>
        <dbReference type="EMBL" id="GAA1553151.1"/>
    </source>
</evidence>
<dbReference type="Proteomes" id="UP001501470">
    <property type="component" value="Unassembled WGS sequence"/>
</dbReference>
<comment type="caution">
    <text evidence="1">The sequence shown here is derived from an EMBL/GenBank/DDBJ whole genome shotgun (WGS) entry which is preliminary data.</text>
</comment>
<proteinExistence type="predicted"/>
<name>A0ABN2C865_9ACTN</name>